<dbReference type="PROSITE" id="PS50181">
    <property type="entry name" value="FBOX"/>
    <property type="match status" value="1"/>
</dbReference>
<feature type="domain" description="F-box" evidence="1">
    <location>
        <begin position="8"/>
        <end position="54"/>
    </location>
</feature>
<dbReference type="InterPro" id="IPR032675">
    <property type="entry name" value="LRR_dom_sf"/>
</dbReference>
<dbReference type="InParanoid" id="A0A0L0HPW9"/>
<dbReference type="GeneID" id="27684657"/>
<evidence type="ECO:0000313" key="3">
    <source>
        <dbReference type="Proteomes" id="UP000053201"/>
    </source>
</evidence>
<proteinExistence type="predicted"/>
<protein>
    <recommendedName>
        <fullName evidence="1">F-box domain-containing protein</fullName>
    </recommendedName>
</protein>
<dbReference type="Proteomes" id="UP000053201">
    <property type="component" value="Unassembled WGS sequence"/>
</dbReference>
<sequence length="480" mass="53890">MECVHNTVTTIHVLPLELLINVLERFPEVERLRYTRVCRGFAAAVKAIPLTVHLLLILYKPTSPFLVNISPPTLSVGLVPKEESGVRGRWRFGSRPVKLNEDEQGIWSAWPVDINKDLISASAKDLLDDIQSKLEQSCNNKVTLILERVELVASELRCHPEDRELISELAASLVSNIAPSELTVHNPPSSVLHTLPSRNTISLLDLADIHTQIDLSPLSASSLPYRHMKHLYLRSDGRFHDTRGIIRSSSLLPLQELSTLETLELDGPWLHDMCDDPFSAIHTLSTLTNLRTLMADFEPKLHTEVALANLIRSLPNLRSLGRLGYVDRAFWRQFRNLEASHLKHLSLGTRKEPFSSSLSQYSPRFLTDMALGILFLCPEVEELEVWMGFHGDLDNLLSAVKRLREGGTTSDPSRKSKLRRMKVYQAVDVANIDAQGWKYAVEVEGAHTGRGLRVEINSGARLGSFGQEHRIFGSNLSFSD</sequence>
<accession>A0A0L0HPW9</accession>
<dbReference type="SUPFAM" id="SSF52047">
    <property type="entry name" value="RNI-like"/>
    <property type="match status" value="1"/>
</dbReference>
<dbReference type="InterPro" id="IPR036047">
    <property type="entry name" value="F-box-like_dom_sf"/>
</dbReference>
<evidence type="ECO:0000313" key="2">
    <source>
        <dbReference type="EMBL" id="KND03476.1"/>
    </source>
</evidence>
<dbReference type="EMBL" id="KQ257451">
    <property type="protein sequence ID" value="KND03476.1"/>
    <property type="molecule type" value="Genomic_DNA"/>
</dbReference>
<dbReference type="Pfam" id="PF00646">
    <property type="entry name" value="F-box"/>
    <property type="match status" value="1"/>
</dbReference>
<evidence type="ECO:0000259" key="1">
    <source>
        <dbReference type="PROSITE" id="PS50181"/>
    </source>
</evidence>
<dbReference type="OrthoDB" id="2157465at2759"/>
<organism evidence="2 3">
    <name type="scientific">Spizellomyces punctatus (strain DAOM BR117)</name>
    <dbReference type="NCBI Taxonomy" id="645134"/>
    <lineage>
        <taxon>Eukaryota</taxon>
        <taxon>Fungi</taxon>
        <taxon>Fungi incertae sedis</taxon>
        <taxon>Chytridiomycota</taxon>
        <taxon>Chytridiomycota incertae sedis</taxon>
        <taxon>Chytridiomycetes</taxon>
        <taxon>Spizellomycetales</taxon>
        <taxon>Spizellomycetaceae</taxon>
        <taxon>Spizellomyces</taxon>
    </lineage>
</organism>
<dbReference type="AlphaFoldDB" id="A0A0L0HPW9"/>
<dbReference type="VEuPathDB" id="FungiDB:SPPG_00960"/>
<keyword evidence="3" id="KW-1185">Reference proteome</keyword>
<dbReference type="Gene3D" id="3.80.10.10">
    <property type="entry name" value="Ribonuclease Inhibitor"/>
    <property type="match status" value="1"/>
</dbReference>
<reference evidence="2 3" key="1">
    <citation type="submission" date="2009-08" db="EMBL/GenBank/DDBJ databases">
        <title>The Genome Sequence of Spizellomyces punctatus strain DAOM BR117.</title>
        <authorList>
            <consortium name="The Broad Institute Genome Sequencing Platform"/>
            <person name="Russ C."/>
            <person name="Cuomo C."/>
            <person name="Shea T."/>
            <person name="Young S.K."/>
            <person name="Zeng Q."/>
            <person name="Koehrsen M."/>
            <person name="Haas B."/>
            <person name="Borodovsky M."/>
            <person name="Guigo R."/>
            <person name="Alvarado L."/>
            <person name="Berlin A."/>
            <person name="Bochicchio J."/>
            <person name="Borenstein D."/>
            <person name="Chapman S."/>
            <person name="Chen Z."/>
            <person name="Engels R."/>
            <person name="Freedman E."/>
            <person name="Gellesch M."/>
            <person name="Goldberg J."/>
            <person name="Griggs A."/>
            <person name="Gujja S."/>
            <person name="Heiman D."/>
            <person name="Hepburn T."/>
            <person name="Howarth C."/>
            <person name="Jen D."/>
            <person name="Larson L."/>
            <person name="Lewis B."/>
            <person name="Mehta T."/>
            <person name="Park D."/>
            <person name="Pearson M."/>
            <person name="Roberts A."/>
            <person name="Saif S."/>
            <person name="Shenoy N."/>
            <person name="Sisk P."/>
            <person name="Stolte C."/>
            <person name="Sykes S."/>
            <person name="Thomson T."/>
            <person name="Walk T."/>
            <person name="White J."/>
            <person name="Yandava C."/>
            <person name="Burger G."/>
            <person name="Gray M.W."/>
            <person name="Holland P.W.H."/>
            <person name="King N."/>
            <person name="Lang F.B.F."/>
            <person name="Roger A.J."/>
            <person name="Ruiz-Trillo I."/>
            <person name="Lander E."/>
            <person name="Nusbaum C."/>
        </authorList>
    </citation>
    <scope>NUCLEOTIDE SEQUENCE [LARGE SCALE GENOMIC DNA]</scope>
    <source>
        <strain evidence="2 3">DAOM BR117</strain>
    </source>
</reference>
<dbReference type="InterPro" id="IPR001810">
    <property type="entry name" value="F-box_dom"/>
</dbReference>
<dbReference type="RefSeq" id="XP_016611515.1">
    <property type="nucleotide sequence ID" value="XM_016749286.1"/>
</dbReference>
<gene>
    <name evidence="2" type="ORF">SPPG_00960</name>
</gene>
<dbReference type="SUPFAM" id="SSF81383">
    <property type="entry name" value="F-box domain"/>
    <property type="match status" value="1"/>
</dbReference>
<name>A0A0L0HPW9_SPIPD</name>